<feature type="compositionally biased region" description="Basic residues" evidence="1">
    <location>
        <begin position="39"/>
        <end position="50"/>
    </location>
</feature>
<reference evidence="2" key="2">
    <citation type="submission" date="2022-01" db="EMBL/GenBank/DDBJ databases">
        <authorList>
            <person name="Yamashiro T."/>
            <person name="Shiraishi A."/>
            <person name="Satake H."/>
            <person name="Nakayama K."/>
        </authorList>
    </citation>
    <scope>NUCLEOTIDE SEQUENCE</scope>
</reference>
<evidence type="ECO:0008006" key="4">
    <source>
        <dbReference type="Google" id="ProtNLM"/>
    </source>
</evidence>
<dbReference type="PANTHER" id="PTHR45023:SF4">
    <property type="entry name" value="GLYCINE-RICH PROTEIN-RELATED"/>
    <property type="match status" value="1"/>
</dbReference>
<feature type="region of interest" description="Disordered" evidence="1">
    <location>
        <begin position="1"/>
        <end position="60"/>
    </location>
</feature>
<keyword evidence="3" id="KW-1185">Reference proteome</keyword>
<protein>
    <recommendedName>
        <fullName evidence="4">No apical meristem-associated C-terminal domain-containing protein</fullName>
    </recommendedName>
</protein>
<sequence length="318" mass="36606">MSHTNLSQQQTGSSQQPSQEIQEEEDETEPVPTPTSKKPGSRGKRVKTIAKKNVNPEPQPETVRVRNFWSQEEELLLAECFIQISEDPRVGSDQKNDTFWYKIRDAYNEQAAKKGFTIRTKNMLTGKWTPMNRDVGKFNSLYNETKAMSGENDENLMTRIEILYRTHEKSDFKHKSAWNFLKGKHKWNNPESTNARRNRNRVTNTNEEPELFGDDALPRPPGMHRIAKSQRSSNSTASSGSNPAMFQEMMQQQLEIERKEKMERIDREVNSRVALNDSKRVAEDLKVLQISTDGMDPIDAAIVNAQKARIRALYHPNN</sequence>
<dbReference type="EMBL" id="BQNB010015934">
    <property type="protein sequence ID" value="GJT45841.1"/>
    <property type="molecule type" value="Genomic_DNA"/>
</dbReference>
<gene>
    <name evidence="2" type="ORF">Tco_0954556</name>
</gene>
<feature type="compositionally biased region" description="Low complexity" evidence="1">
    <location>
        <begin position="229"/>
        <end position="241"/>
    </location>
</feature>
<evidence type="ECO:0000313" key="2">
    <source>
        <dbReference type="EMBL" id="GJT45841.1"/>
    </source>
</evidence>
<dbReference type="PANTHER" id="PTHR45023">
    <property type="match status" value="1"/>
</dbReference>
<dbReference type="Proteomes" id="UP001151760">
    <property type="component" value="Unassembled WGS sequence"/>
</dbReference>
<comment type="caution">
    <text evidence="2">The sequence shown here is derived from an EMBL/GenBank/DDBJ whole genome shotgun (WGS) entry which is preliminary data.</text>
</comment>
<evidence type="ECO:0000256" key="1">
    <source>
        <dbReference type="SAM" id="MobiDB-lite"/>
    </source>
</evidence>
<name>A0ABQ5E4R7_9ASTR</name>
<evidence type="ECO:0000313" key="3">
    <source>
        <dbReference type="Proteomes" id="UP001151760"/>
    </source>
</evidence>
<feature type="compositionally biased region" description="Low complexity" evidence="1">
    <location>
        <begin position="7"/>
        <end position="20"/>
    </location>
</feature>
<proteinExistence type="predicted"/>
<accession>A0ABQ5E4R7</accession>
<feature type="region of interest" description="Disordered" evidence="1">
    <location>
        <begin position="188"/>
        <end position="242"/>
    </location>
</feature>
<organism evidence="2 3">
    <name type="scientific">Tanacetum coccineum</name>
    <dbReference type="NCBI Taxonomy" id="301880"/>
    <lineage>
        <taxon>Eukaryota</taxon>
        <taxon>Viridiplantae</taxon>
        <taxon>Streptophyta</taxon>
        <taxon>Embryophyta</taxon>
        <taxon>Tracheophyta</taxon>
        <taxon>Spermatophyta</taxon>
        <taxon>Magnoliopsida</taxon>
        <taxon>eudicotyledons</taxon>
        <taxon>Gunneridae</taxon>
        <taxon>Pentapetalae</taxon>
        <taxon>asterids</taxon>
        <taxon>campanulids</taxon>
        <taxon>Asterales</taxon>
        <taxon>Asteraceae</taxon>
        <taxon>Asteroideae</taxon>
        <taxon>Anthemideae</taxon>
        <taxon>Anthemidinae</taxon>
        <taxon>Tanacetum</taxon>
    </lineage>
</organism>
<reference evidence="2" key="1">
    <citation type="journal article" date="2022" name="Int. J. Mol. Sci.">
        <title>Draft Genome of Tanacetum Coccineum: Genomic Comparison of Closely Related Tanacetum-Family Plants.</title>
        <authorList>
            <person name="Yamashiro T."/>
            <person name="Shiraishi A."/>
            <person name="Nakayama K."/>
            <person name="Satake H."/>
        </authorList>
    </citation>
    <scope>NUCLEOTIDE SEQUENCE</scope>
</reference>